<dbReference type="GO" id="GO:0004029">
    <property type="term" value="F:aldehyde dehydrogenase (NAD+) activity"/>
    <property type="evidence" value="ECO:0007669"/>
    <property type="project" value="TreeGrafter"/>
</dbReference>
<comment type="caution">
    <text evidence="2">The sequence shown here is derived from an EMBL/GenBank/DDBJ whole genome shotgun (WGS) entry which is preliminary data.</text>
</comment>
<sequence length="332" mass="36625">MKVTVFGGTGYLGELVTDRCHARGHEVVALSRNPGRGAWEHRHCDFTAPSLGMDEDTQAVIAGSDVCVVAVGGVSWQSTGAASLQIHDRGIATLLQLVESAPQPPRIVHVSSILALGEPNKTMTSDQLYVGQRFRNWYEYGKYVAEHRVRNSKTQHNIVRFGPLLGLGYEGRVPSTQDGLPALFPMVLANYPVPITEGGRYPCYVGDVLGAAELVAEMVEWTAHGRTLTWFDPQTPSLVEILSRVCLPFGKYPRLLKADVTRAEWLLRMAMRRIGTDANLTDYAHRWIDVDCGADLEHTTAAHCRVDYIQAMSAAMAGHAWPDRSEAWYAHA</sequence>
<dbReference type="InterPro" id="IPR036291">
    <property type="entry name" value="NAD(P)-bd_dom_sf"/>
</dbReference>
<dbReference type="AlphaFoldDB" id="A0A934U175"/>
<feature type="domain" description="NAD-dependent epimerase/dehydratase" evidence="1">
    <location>
        <begin position="3"/>
        <end position="168"/>
    </location>
</feature>
<organism evidence="2 3">
    <name type="scientific">Antrihabitans stalagmiti</name>
    <dbReference type="NCBI Taxonomy" id="2799499"/>
    <lineage>
        <taxon>Bacteria</taxon>
        <taxon>Bacillati</taxon>
        <taxon>Actinomycetota</taxon>
        <taxon>Actinomycetes</taxon>
        <taxon>Mycobacteriales</taxon>
        <taxon>Nocardiaceae</taxon>
        <taxon>Antrihabitans</taxon>
    </lineage>
</organism>
<keyword evidence="3" id="KW-1185">Reference proteome</keyword>
<reference evidence="2" key="1">
    <citation type="submission" date="2020-12" db="EMBL/GenBank/DDBJ databases">
        <title>Antrihabitans popcorni sp. nov. and Antrihabitans auranticaus sp. nov., isolated from a larva cave.</title>
        <authorList>
            <person name="Lee S.D."/>
            <person name="Kim I.S."/>
        </authorList>
    </citation>
    <scope>NUCLEOTIDE SEQUENCE</scope>
    <source>
        <strain evidence="2">YC3-6</strain>
    </source>
</reference>
<evidence type="ECO:0000313" key="2">
    <source>
        <dbReference type="EMBL" id="MBJ8338100.1"/>
    </source>
</evidence>
<dbReference type="SUPFAM" id="SSF51735">
    <property type="entry name" value="NAD(P)-binding Rossmann-fold domains"/>
    <property type="match status" value="1"/>
</dbReference>
<dbReference type="Gene3D" id="3.40.50.720">
    <property type="entry name" value="NAD(P)-binding Rossmann-like Domain"/>
    <property type="match status" value="1"/>
</dbReference>
<protein>
    <submittedName>
        <fullName evidence="2">NAD(P)-dependent oxidoreductase</fullName>
    </submittedName>
</protein>
<name>A0A934U175_9NOCA</name>
<evidence type="ECO:0000313" key="3">
    <source>
        <dbReference type="Proteomes" id="UP000655868"/>
    </source>
</evidence>
<evidence type="ECO:0000259" key="1">
    <source>
        <dbReference type="Pfam" id="PF01370"/>
    </source>
</evidence>
<dbReference type="InterPro" id="IPR051783">
    <property type="entry name" value="NAD(P)-dependent_oxidoreduct"/>
</dbReference>
<dbReference type="Proteomes" id="UP000655868">
    <property type="component" value="Unassembled WGS sequence"/>
</dbReference>
<accession>A0A934U175</accession>
<dbReference type="EMBL" id="JAEMNV010000001">
    <property type="protein sequence ID" value="MBJ8338100.1"/>
    <property type="molecule type" value="Genomic_DNA"/>
</dbReference>
<dbReference type="GO" id="GO:0005737">
    <property type="term" value="C:cytoplasm"/>
    <property type="evidence" value="ECO:0007669"/>
    <property type="project" value="TreeGrafter"/>
</dbReference>
<dbReference type="PANTHER" id="PTHR48079:SF6">
    <property type="entry name" value="NAD(P)-BINDING DOMAIN-CONTAINING PROTEIN-RELATED"/>
    <property type="match status" value="1"/>
</dbReference>
<proteinExistence type="predicted"/>
<dbReference type="RefSeq" id="WP_199702594.1">
    <property type="nucleotide sequence ID" value="NZ_JAEMNV010000001.1"/>
</dbReference>
<dbReference type="Pfam" id="PF01370">
    <property type="entry name" value="Epimerase"/>
    <property type="match status" value="1"/>
</dbReference>
<dbReference type="PANTHER" id="PTHR48079">
    <property type="entry name" value="PROTEIN YEEZ"/>
    <property type="match status" value="1"/>
</dbReference>
<dbReference type="InterPro" id="IPR001509">
    <property type="entry name" value="Epimerase_deHydtase"/>
</dbReference>
<gene>
    <name evidence="2" type="ORF">JGU71_04305</name>
</gene>